<dbReference type="InterPro" id="IPR027485">
    <property type="entry name" value="AMMECR1_N"/>
</dbReference>
<dbReference type="PANTHER" id="PTHR13016">
    <property type="entry name" value="AMMECR1 HOMOLOG"/>
    <property type="match status" value="1"/>
</dbReference>
<evidence type="ECO:0000313" key="2">
    <source>
        <dbReference type="EMBL" id="AFG36428.1"/>
    </source>
</evidence>
<dbReference type="InterPro" id="IPR027623">
    <property type="entry name" value="AmmeMemoSam_A"/>
</dbReference>
<dbReference type="InterPro" id="IPR002733">
    <property type="entry name" value="AMMECR1_domain"/>
</dbReference>
<name>H9UFY5_SPIAZ</name>
<dbReference type="HOGENOM" id="CLU_095686_1_1_12"/>
<dbReference type="NCBIfam" id="TIGR00296">
    <property type="entry name" value="TIGR00296 family protein"/>
    <property type="match status" value="1"/>
</dbReference>
<dbReference type="Proteomes" id="UP000007383">
    <property type="component" value="Chromosome"/>
</dbReference>
<sequence length="213" mass="23131">MPEQQKSPSVVTGHEAAVLLQIAREAVHQVVCSGAVKAVPDDLKQQTAEAAASCPGLQRKGAVFVTLTRRQDNDLRGCIGSLHARYPLWEDTVANAAAAAQRDPRFPPVREAELAGLQLELSVLGPAQELEYTGPEDLIARLRPGIDGVVLSLRGRRATFLPQVWTRLPRPEQFLGQLCHKAGLFSGAWRQEHPTIAVYQVQSIGPEPLVTSP</sequence>
<dbReference type="eggNOG" id="COG2078">
    <property type="taxonomic scope" value="Bacteria"/>
</dbReference>
<accession>H9UFY5</accession>
<organism evidence="2 3">
    <name type="scientific">Spirochaeta africana (strain ATCC 700263 / DSM 8902 / Z-7692)</name>
    <dbReference type="NCBI Taxonomy" id="889378"/>
    <lineage>
        <taxon>Bacteria</taxon>
        <taxon>Pseudomonadati</taxon>
        <taxon>Spirochaetota</taxon>
        <taxon>Spirochaetia</taxon>
        <taxon>Spirochaetales</taxon>
        <taxon>Spirochaetaceae</taxon>
        <taxon>Spirochaeta</taxon>
    </lineage>
</organism>
<dbReference type="InterPro" id="IPR023473">
    <property type="entry name" value="AMMECR1"/>
</dbReference>
<dbReference type="SUPFAM" id="SSF143447">
    <property type="entry name" value="AMMECR1-like"/>
    <property type="match status" value="1"/>
</dbReference>
<dbReference type="InterPro" id="IPR036071">
    <property type="entry name" value="AMMECR1_dom_sf"/>
</dbReference>
<dbReference type="NCBIfam" id="TIGR04335">
    <property type="entry name" value="AmmeMemoSam_A"/>
    <property type="match status" value="1"/>
</dbReference>
<evidence type="ECO:0000313" key="3">
    <source>
        <dbReference type="Proteomes" id="UP000007383"/>
    </source>
</evidence>
<dbReference type="OrthoDB" id="159752at2"/>
<dbReference type="Gene3D" id="3.30.700.20">
    <property type="entry name" value="Hypothetical protein ph0010, domain 1"/>
    <property type="match status" value="1"/>
</dbReference>
<gene>
    <name evidence="2" type="ordered locus">Spiaf_0321</name>
</gene>
<keyword evidence="3" id="KW-1185">Reference proteome</keyword>
<dbReference type="Gene3D" id="3.30.1490.150">
    <property type="entry name" value="Hypothetical protein ph0010, domain 2"/>
    <property type="match status" value="1"/>
</dbReference>
<dbReference type="PATRIC" id="fig|889378.3.peg.326"/>
<dbReference type="STRING" id="889378.Spiaf_0321"/>
<dbReference type="PROSITE" id="PS51112">
    <property type="entry name" value="AMMECR1"/>
    <property type="match status" value="1"/>
</dbReference>
<dbReference type="PANTHER" id="PTHR13016:SF0">
    <property type="entry name" value="AMME SYNDROME CANDIDATE GENE 1 PROTEIN"/>
    <property type="match status" value="1"/>
</dbReference>
<dbReference type="KEGG" id="sfc:Spiaf_0321"/>
<protein>
    <submittedName>
        <fullName evidence="2">Uncharacterized protein, PH0010 family</fullName>
    </submittedName>
</protein>
<feature type="domain" description="AMMECR1" evidence="1">
    <location>
        <begin position="14"/>
        <end position="213"/>
    </location>
</feature>
<proteinExistence type="predicted"/>
<reference evidence="3" key="1">
    <citation type="journal article" date="2013" name="Stand. Genomic Sci.">
        <title>Complete genome sequence of the halophilic bacterium Spirochaeta africana type strain (Z-7692(T)) from the alkaline Lake Magadi in the East African Rift.</title>
        <authorList>
            <person name="Liolos K."/>
            <person name="Abt B."/>
            <person name="Scheuner C."/>
            <person name="Teshima H."/>
            <person name="Held B."/>
            <person name="Lapidus A."/>
            <person name="Nolan M."/>
            <person name="Lucas S."/>
            <person name="Deshpande S."/>
            <person name="Cheng J.F."/>
            <person name="Tapia R."/>
            <person name="Goodwin L.A."/>
            <person name="Pitluck S."/>
            <person name="Pagani I."/>
            <person name="Ivanova N."/>
            <person name="Mavromatis K."/>
            <person name="Mikhailova N."/>
            <person name="Huntemann M."/>
            <person name="Pati A."/>
            <person name="Chen A."/>
            <person name="Palaniappan K."/>
            <person name="Land M."/>
            <person name="Rohde M."/>
            <person name="Tindall B.J."/>
            <person name="Detter J.C."/>
            <person name="Goker M."/>
            <person name="Bristow J."/>
            <person name="Eisen J.A."/>
            <person name="Markowitz V."/>
            <person name="Hugenholtz P."/>
            <person name="Woyke T."/>
            <person name="Klenk H.P."/>
            <person name="Kyrpides N.C."/>
        </authorList>
    </citation>
    <scope>NUCLEOTIDE SEQUENCE</scope>
    <source>
        <strain evidence="3">ATCC 700263 / DSM 8902 / Z-7692</strain>
    </source>
</reference>
<dbReference type="Pfam" id="PF01871">
    <property type="entry name" value="AMMECR1"/>
    <property type="match status" value="1"/>
</dbReference>
<evidence type="ECO:0000259" key="1">
    <source>
        <dbReference type="PROSITE" id="PS51112"/>
    </source>
</evidence>
<dbReference type="AlphaFoldDB" id="H9UFY5"/>
<dbReference type="RefSeq" id="WP_014454426.1">
    <property type="nucleotide sequence ID" value="NC_017098.1"/>
</dbReference>
<dbReference type="EMBL" id="CP003282">
    <property type="protein sequence ID" value="AFG36428.1"/>
    <property type="molecule type" value="Genomic_DNA"/>
</dbReference>